<dbReference type="PANTHER" id="PTHR43289">
    <property type="entry name" value="MITOGEN-ACTIVATED PROTEIN KINASE KINASE KINASE 20-RELATED"/>
    <property type="match status" value="1"/>
</dbReference>
<evidence type="ECO:0000256" key="3">
    <source>
        <dbReference type="ARBA" id="ARBA00022679"/>
    </source>
</evidence>
<evidence type="ECO:0000256" key="1">
    <source>
        <dbReference type="ARBA" id="ARBA00012513"/>
    </source>
</evidence>
<evidence type="ECO:0000259" key="9">
    <source>
        <dbReference type="PROSITE" id="PS50011"/>
    </source>
</evidence>
<name>A0A848KG87_9NOCA</name>
<dbReference type="PROSITE" id="PS00108">
    <property type="entry name" value="PROTEIN_KINASE_ST"/>
    <property type="match status" value="1"/>
</dbReference>
<dbReference type="SUPFAM" id="SSF56112">
    <property type="entry name" value="Protein kinase-like (PK-like)"/>
    <property type="match status" value="1"/>
</dbReference>
<evidence type="ECO:0000256" key="7">
    <source>
        <dbReference type="PROSITE-ProRule" id="PRU10141"/>
    </source>
</evidence>
<organism evidence="10 11">
    <name type="scientific">Antrihabitans stalactiti</name>
    <dbReference type="NCBI Taxonomy" id="2584121"/>
    <lineage>
        <taxon>Bacteria</taxon>
        <taxon>Bacillati</taxon>
        <taxon>Actinomycetota</taxon>
        <taxon>Actinomycetes</taxon>
        <taxon>Mycobacteriales</taxon>
        <taxon>Nocardiaceae</taxon>
        <taxon>Antrihabitans</taxon>
    </lineage>
</organism>
<evidence type="ECO:0000313" key="10">
    <source>
        <dbReference type="EMBL" id="NMN98013.1"/>
    </source>
</evidence>
<dbReference type="AlphaFoldDB" id="A0A848KG87"/>
<reference evidence="10 11" key="2">
    <citation type="submission" date="2020-06" db="EMBL/GenBank/DDBJ databases">
        <title>Antribacter stalactiti gen. nov., sp. nov., a new member of the family Nacardiaceae isolated from a cave.</title>
        <authorList>
            <person name="Kim I.S."/>
        </authorList>
    </citation>
    <scope>NUCLEOTIDE SEQUENCE [LARGE SCALE GENOMIC DNA]</scope>
    <source>
        <strain evidence="10 11">YC2-7</strain>
    </source>
</reference>
<dbReference type="CDD" id="cd14014">
    <property type="entry name" value="STKc_PknB_like"/>
    <property type="match status" value="1"/>
</dbReference>
<dbReference type="RefSeq" id="WP_169591552.1">
    <property type="nucleotide sequence ID" value="NZ_VCQU01000009.1"/>
</dbReference>
<sequence>MANGVLRPGAVFAGYRIERVLGVGGMGTVYLAAHPRLPRQIALKLLHQNLTSDDYVRSRFELEAEHAARLEHPNVVAVEDRGRDGGQLWIAMRYVAGIDAEKLLSEGPLEPARAVYIITETAEALDYAHELGVLHRDVKPANILLERRGSNRRERVLLADFGIAKALEETTQLTSSGMMVASLPYAAPEAFDNLDPDPRMDVYALGCTLFRLLTGRQPYPGSTLPQLWYGHAQAPIPQPSAVRDGLPVGFDDVILRALAKKPNDRFRSCGELADAAVAALTPVSQLVVPPEPEPQAAPAPEEPTTVEVRTRPVATTPPPSPKERDARLAIASVTTRLSAVQTRAERLEPAFASLKSEFSAQCSADLISNERISSAEIVEAETILTSAVEALDRGDAERALELTRAVRAHLSTAERNVDAVTGRLALLRAVRANPKAKVAEVRFKVHDAQMLALNHGTADQWQAEFDAQLERIDRIAAELSGRHPDYWAYITGLDDVKSHISALVQRMKRERRLR</sequence>
<feature type="domain" description="Protein kinase" evidence="9">
    <location>
        <begin position="15"/>
        <end position="277"/>
    </location>
</feature>
<dbReference type="Pfam" id="PF00069">
    <property type="entry name" value="Pkinase"/>
    <property type="match status" value="1"/>
</dbReference>
<dbReference type="SMART" id="SM00220">
    <property type="entry name" value="S_TKc"/>
    <property type="match status" value="1"/>
</dbReference>
<dbReference type="EC" id="2.7.11.1" evidence="1"/>
<accession>A0A848KG87</accession>
<gene>
    <name evidence="10" type="ORF">FGL95_23525</name>
</gene>
<dbReference type="Gene3D" id="1.10.510.10">
    <property type="entry name" value="Transferase(Phosphotransferase) domain 1"/>
    <property type="match status" value="1"/>
</dbReference>
<dbReference type="PROSITE" id="PS50011">
    <property type="entry name" value="PROTEIN_KINASE_DOM"/>
    <property type="match status" value="1"/>
</dbReference>
<dbReference type="InterPro" id="IPR017441">
    <property type="entry name" value="Protein_kinase_ATP_BS"/>
</dbReference>
<dbReference type="GO" id="GO:0005524">
    <property type="term" value="F:ATP binding"/>
    <property type="evidence" value="ECO:0007669"/>
    <property type="project" value="UniProtKB-UniRule"/>
</dbReference>
<evidence type="ECO:0000256" key="2">
    <source>
        <dbReference type="ARBA" id="ARBA00022527"/>
    </source>
</evidence>
<keyword evidence="2 10" id="KW-0723">Serine/threonine-protein kinase</keyword>
<evidence type="ECO:0000313" key="11">
    <source>
        <dbReference type="Proteomes" id="UP000535543"/>
    </source>
</evidence>
<comment type="caution">
    <text evidence="10">The sequence shown here is derived from an EMBL/GenBank/DDBJ whole genome shotgun (WGS) entry which is preliminary data.</text>
</comment>
<evidence type="ECO:0000256" key="8">
    <source>
        <dbReference type="SAM" id="MobiDB-lite"/>
    </source>
</evidence>
<dbReference type="InterPro" id="IPR008271">
    <property type="entry name" value="Ser/Thr_kinase_AS"/>
</dbReference>
<feature type="binding site" evidence="7">
    <location>
        <position position="44"/>
    </location>
    <ligand>
        <name>ATP</name>
        <dbReference type="ChEBI" id="CHEBI:30616"/>
    </ligand>
</feature>
<keyword evidence="4 7" id="KW-0547">Nucleotide-binding</keyword>
<evidence type="ECO:0000256" key="6">
    <source>
        <dbReference type="ARBA" id="ARBA00022840"/>
    </source>
</evidence>
<reference evidence="10 11" key="1">
    <citation type="submission" date="2019-05" db="EMBL/GenBank/DDBJ databases">
        <authorList>
            <person name="Lee S.D."/>
        </authorList>
    </citation>
    <scope>NUCLEOTIDE SEQUENCE [LARGE SCALE GENOMIC DNA]</scope>
    <source>
        <strain evidence="10 11">YC2-7</strain>
    </source>
</reference>
<dbReference type="PROSITE" id="PS00107">
    <property type="entry name" value="PROTEIN_KINASE_ATP"/>
    <property type="match status" value="1"/>
</dbReference>
<evidence type="ECO:0000256" key="4">
    <source>
        <dbReference type="ARBA" id="ARBA00022741"/>
    </source>
</evidence>
<keyword evidence="5 10" id="KW-0418">Kinase</keyword>
<dbReference type="Proteomes" id="UP000535543">
    <property type="component" value="Unassembled WGS sequence"/>
</dbReference>
<dbReference type="InterPro" id="IPR011009">
    <property type="entry name" value="Kinase-like_dom_sf"/>
</dbReference>
<feature type="compositionally biased region" description="Pro residues" evidence="8">
    <location>
        <begin position="289"/>
        <end position="301"/>
    </location>
</feature>
<keyword evidence="3" id="KW-0808">Transferase</keyword>
<dbReference type="InterPro" id="IPR000719">
    <property type="entry name" value="Prot_kinase_dom"/>
</dbReference>
<protein>
    <recommendedName>
        <fullName evidence="1">non-specific serine/threonine protein kinase</fullName>
        <ecNumber evidence="1">2.7.11.1</ecNumber>
    </recommendedName>
</protein>
<proteinExistence type="predicted"/>
<dbReference type="GO" id="GO:0004674">
    <property type="term" value="F:protein serine/threonine kinase activity"/>
    <property type="evidence" value="ECO:0007669"/>
    <property type="project" value="UniProtKB-KW"/>
</dbReference>
<dbReference type="EMBL" id="VCQU01000009">
    <property type="protein sequence ID" value="NMN98013.1"/>
    <property type="molecule type" value="Genomic_DNA"/>
</dbReference>
<feature type="compositionally biased region" description="Low complexity" evidence="8">
    <location>
        <begin position="302"/>
        <end position="314"/>
    </location>
</feature>
<keyword evidence="11" id="KW-1185">Reference proteome</keyword>
<feature type="region of interest" description="Disordered" evidence="8">
    <location>
        <begin position="289"/>
        <end position="324"/>
    </location>
</feature>
<keyword evidence="6 7" id="KW-0067">ATP-binding</keyword>
<dbReference type="Gene3D" id="3.30.200.20">
    <property type="entry name" value="Phosphorylase Kinase, domain 1"/>
    <property type="match status" value="1"/>
</dbReference>
<dbReference type="PANTHER" id="PTHR43289:SF6">
    <property type="entry name" value="SERINE_THREONINE-PROTEIN KINASE NEKL-3"/>
    <property type="match status" value="1"/>
</dbReference>
<evidence type="ECO:0000256" key="5">
    <source>
        <dbReference type="ARBA" id="ARBA00022777"/>
    </source>
</evidence>